<evidence type="ECO:0000313" key="2">
    <source>
        <dbReference type="EMBL" id="AKG44357.1"/>
    </source>
</evidence>
<dbReference type="EMBL" id="CP009922">
    <property type="protein sequence ID" value="AKG44357.1"/>
    <property type="molecule type" value="Genomic_DNA"/>
</dbReference>
<proteinExistence type="predicted"/>
<keyword evidence="3" id="KW-1185">Reference proteome</keyword>
<dbReference type="AlphaFoldDB" id="A0A0F7FWM6"/>
<gene>
    <name evidence="2" type="ORF">SXIM_29730</name>
</gene>
<evidence type="ECO:0000256" key="1">
    <source>
        <dbReference type="SAM" id="MobiDB-lite"/>
    </source>
</evidence>
<accession>A0A0F7FWM6</accession>
<dbReference type="Proteomes" id="UP000034034">
    <property type="component" value="Chromosome"/>
</dbReference>
<dbReference type="KEGG" id="sxi:SXIM_29730"/>
<protein>
    <submittedName>
        <fullName evidence="2">Uncharacterized protein</fullName>
    </submittedName>
</protein>
<dbReference type="HOGENOM" id="CLU_2496715_0_0_11"/>
<feature type="compositionally biased region" description="Polar residues" evidence="1">
    <location>
        <begin position="77"/>
        <end position="86"/>
    </location>
</feature>
<dbReference type="STRING" id="408015.SXIM_29730"/>
<evidence type="ECO:0000313" key="3">
    <source>
        <dbReference type="Proteomes" id="UP000034034"/>
    </source>
</evidence>
<organism evidence="2 3">
    <name type="scientific">Streptomyces xiamenensis</name>
    <dbReference type="NCBI Taxonomy" id="408015"/>
    <lineage>
        <taxon>Bacteria</taxon>
        <taxon>Bacillati</taxon>
        <taxon>Actinomycetota</taxon>
        <taxon>Actinomycetes</taxon>
        <taxon>Kitasatosporales</taxon>
        <taxon>Streptomycetaceae</taxon>
        <taxon>Streptomyces</taxon>
    </lineage>
</organism>
<name>A0A0F7FWM6_9ACTN</name>
<reference evidence="2" key="1">
    <citation type="submission" date="2019-08" db="EMBL/GenBank/DDBJ databases">
        <title>Complete genome sequence of a mangrove-derived Streptomyces xiamenensis.</title>
        <authorList>
            <person name="Xu J."/>
        </authorList>
    </citation>
    <scope>NUCLEOTIDE SEQUENCE</scope>
    <source>
        <strain evidence="2">318</strain>
    </source>
</reference>
<sequence>MRGGALGHHPLRHPSCDGGFVISQSQSPLRAEIVHPARKTGVTDTGQSEDRPQLLVRPALLPGHPRTPDTHRRLPPTQRSSVPADR</sequence>
<feature type="region of interest" description="Disordered" evidence="1">
    <location>
        <begin position="1"/>
        <end position="86"/>
    </location>
</feature>